<sequence length="685" mass="77173">MSTSISHLTDPLFFVLAPLASQSGSASVVAHTSNVEVEQSLQSLLLSLKPPLTHARINEAIQALQEYESFRTASETAGISSAPTYEEENLKTAIVHRLVVGTYAVVLDTFLNEAINAETEAEWWADIERSTWGVWDYLLQTLPSRVINLLQKAIVVLHSQNRSFTTSLLSISSLRSLLSEKEPGHPNILAASLFPHLHLHSRILPVFLPTLNASKLFLRHPSRAPSTKDVTLAFRTIQNTLSALINSISVFFALPFELTRQECMSRRKELQRIRDERAKVLGDMTNRRSQLICALVSTSERESEQIGFLEELSSIAFGIPYAEAPPSVLYALSKVSTRSILQHTTQHREYLTSQFLMRPSRLTRLWPRLVFLPPLALLLLREVYASKVSLASMAEEVWETMKGFWRGWLVEPSRDIFKTVRAGGEEGMIVRKESVDADLQSLERMALDLAREKLRYGPAQLDELSAKIRVGDLTPILQIYEEDIKSPVKSAISGTLLRSVFVQVQKAKVDIDQTLAGIDKLLKSQELTFAFVGVAPAFAIVYIASGYLRNLWFDGRGQGRYGGKKQRAAAWLAMRRIERLLISQPRTPGQNSLTDAPRLSAYADHTTHIPPLTSGLMLISLSALRTYAETYLPMRSRLREGFLEDVGDLEDPVLNREEKVRVIQRMWRSWGRILDWDRMGGKSER</sequence>
<dbReference type="eggNOG" id="ENOG502QTT6">
    <property type="taxonomic scope" value="Eukaryota"/>
</dbReference>
<dbReference type="PANTHER" id="PTHR28234:SF1">
    <property type="entry name" value="NUCLEAR CONTROL OF ATPASE PROTEIN 2"/>
    <property type="match status" value="1"/>
</dbReference>
<evidence type="ECO:0000256" key="2">
    <source>
        <dbReference type="ARBA" id="ARBA00022692"/>
    </source>
</evidence>
<dbReference type="KEGG" id="hir:HETIRDRAFT_65000"/>
<evidence type="ECO:0000256" key="3">
    <source>
        <dbReference type="ARBA" id="ARBA00022989"/>
    </source>
</evidence>
<dbReference type="OrthoDB" id="413313at2759"/>
<dbReference type="RefSeq" id="XP_009545899.1">
    <property type="nucleotide sequence ID" value="XM_009547604.1"/>
</dbReference>
<dbReference type="AlphaFoldDB" id="W4K787"/>
<evidence type="ECO:0000256" key="4">
    <source>
        <dbReference type="ARBA" id="ARBA00023128"/>
    </source>
</evidence>
<accession>W4K787</accession>
<dbReference type="STRING" id="747525.W4K787"/>
<proteinExistence type="predicted"/>
<evidence type="ECO:0000256" key="5">
    <source>
        <dbReference type="ARBA" id="ARBA00023136"/>
    </source>
</evidence>
<evidence type="ECO:0000256" key="6">
    <source>
        <dbReference type="SAM" id="Phobius"/>
    </source>
</evidence>
<feature type="transmembrane region" description="Helical" evidence="6">
    <location>
        <begin position="527"/>
        <end position="548"/>
    </location>
</feature>
<protein>
    <recommendedName>
        <fullName evidence="9">NCA2-domain-containing protein</fullName>
    </recommendedName>
</protein>
<evidence type="ECO:0000313" key="7">
    <source>
        <dbReference type="EMBL" id="ETW81697.1"/>
    </source>
</evidence>
<dbReference type="FunCoup" id="W4K787">
    <property type="interactions" value="31"/>
</dbReference>
<evidence type="ECO:0000313" key="8">
    <source>
        <dbReference type="Proteomes" id="UP000030671"/>
    </source>
</evidence>
<organism evidence="7 8">
    <name type="scientific">Heterobasidion irregulare (strain TC 32-1)</name>
    <dbReference type="NCBI Taxonomy" id="747525"/>
    <lineage>
        <taxon>Eukaryota</taxon>
        <taxon>Fungi</taxon>
        <taxon>Dikarya</taxon>
        <taxon>Basidiomycota</taxon>
        <taxon>Agaricomycotina</taxon>
        <taxon>Agaricomycetes</taxon>
        <taxon>Russulales</taxon>
        <taxon>Bondarzewiaceae</taxon>
        <taxon>Heterobasidion</taxon>
        <taxon>Heterobasidion annosum species complex</taxon>
    </lineage>
</organism>
<keyword evidence="8" id="KW-1185">Reference proteome</keyword>
<dbReference type="Proteomes" id="UP000030671">
    <property type="component" value="Unassembled WGS sequence"/>
</dbReference>
<dbReference type="GO" id="GO:0005741">
    <property type="term" value="C:mitochondrial outer membrane"/>
    <property type="evidence" value="ECO:0007669"/>
    <property type="project" value="TreeGrafter"/>
</dbReference>
<dbReference type="GeneID" id="20678711"/>
<dbReference type="HOGENOM" id="CLU_008227_3_0_1"/>
<evidence type="ECO:0008006" key="9">
    <source>
        <dbReference type="Google" id="ProtNLM"/>
    </source>
</evidence>
<reference evidence="7 8" key="1">
    <citation type="journal article" date="2012" name="New Phytol.">
        <title>Insight into trade-off between wood decay and parasitism from the genome of a fungal forest pathogen.</title>
        <authorList>
            <person name="Olson A."/>
            <person name="Aerts A."/>
            <person name="Asiegbu F."/>
            <person name="Belbahri L."/>
            <person name="Bouzid O."/>
            <person name="Broberg A."/>
            <person name="Canback B."/>
            <person name="Coutinho P.M."/>
            <person name="Cullen D."/>
            <person name="Dalman K."/>
            <person name="Deflorio G."/>
            <person name="van Diepen L.T."/>
            <person name="Dunand C."/>
            <person name="Duplessis S."/>
            <person name="Durling M."/>
            <person name="Gonthier P."/>
            <person name="Grimwood J."/>
            <person name="Fossdal C.G."/>
            <person name="Hansson D."/>
            <person name="Henrissat B."/>
            <person name="Hietala A."/>
            <person name="Himmelstrand K."/>
            <person name="Hoffmeister D."/>
            <person name="Hogberg N."/>
            <person name="James T.Y."/>
            <person name="Karlsson M."/>
            <person name="Kohler A."/>
            <person name="Kues U."/>
            <person name="Lee Y.H."/>
            <person name="Lin Y.C."/>
            <person name="Lind M."/>
            <person name="Lindquist E."/>
            <person name="Lombard V."/>
            <person name="Lucas S."/>
            <person name="Lunden K."/>
            <person name="Morin E."/>
            <person name="Murat C."/>
            <person name="Park J."/>
            <person name="Raffaello T."/>
            <person name="Rouze P."/>
            <person name="Salamov A."/>
            <person name="Schmutz J."/>
            <person name="Solheim H."/>
            <person name="Stahlberg J."/>
            <person name="Velez H."/>
            <person name="de Vries R.P."/>
            <person name="Wiebenga A."/>
            <person name="Woodward S."/>
            <person name="Yakovlev I."/>
            <person name="Garbelotto M."/>
            <person name="Martin F."/>
            <person name="Grigoriev I.V."/>
            <person name="Stenlid J."/>
        </authorList>
    </citation>
    <scope>NUCLEOTIDE SEQUENCE [LARGE SCALE GENOMIC DNA]</scope>
    <source>
        <strain evidence="7 8">TC 32-1</strain>
    </source>
</reference>
<keyword evidence="3 6" id="KW-1133">Transmembrane helix</keyword>
<dbReference type="Pfam" id="PF08637">
    <property type="entry name" value="NCA2"/>
    <property type="match status" value="1"/>
</dbReference>
<dbReference type="EMBL" id="KI925458">
    <property type="protein sequence ID" value="ETW81697.1"/>
    <property type="molecule type" value="Genomic_DNA"/>
</dbReference>
<dbReference type="InParanoid" id="W4K787"/>
<name>W4K787_HETIT</name>
<keyword evidence="4" id="KW-0496">Mitochondrion</keyword>
<gene>
    <name evidence="7" type="ORF">HETIRDRAFT_65000</name>
</gene>
<keyword evidence="5 6" id="KW-0472">Membrane</keyword>
<keyword evidence="2 6" id="KW-0812">Transmembrane</keyword>
<dbReference type="InterPro" id="IPR013946">
    <property type="entry name" value="NCA2-like"/>
</dbReference>
<comment type="subcellular location">
    <subcellularLocation>
        <location evidence="1">Mitochondrion membrane</location>
        <topology evidence="1">Multi-pass membrane protein</topology>
    </subcellularLocation>
</comment>
<evidence type="ECO:0000256" key="1">
    <source>
        <dbReference type="ARBA" id="ARBA00004225"/>
    </source>
</evidence>
<dbReference type="PANTHER" id="PTHR28234">
    <property type="entry name" value="NUCLEAR CONTROL OF ATPASE PROTEIN 2"/>
    <property type="match status" value="1"/>
</dbReference>